<name>A0ABP6ZTA9_9ACTN</name>
<sequence length="386" mass="40033">MTVSVAHGTVRLPALSAPTAAQAYERARAALAAAGLSEQDVVQVVEYVTPHAITPEAVAPDAVAPDAVAPDAVTPDVAAPDAVAPDVGGAGDGRADLGKPGGAGWEVAGFDGVTVSRVPVERLVEPGHRVAVEVTAYPGGGERIVTPHGVVTVAGEIVYLPGILPADLTAGFREQYRSCLEVAGDLLKAAGTDLDALVRTTDYTATATRAEYPRCGRPRRELLGGAGGVYPGAAGILVDHPVAGGAMVWLDAVASRRPLRPVNPGWERYDTLTYRPGVAAGDTLFMSGFGALDPVTQRAVFDGDLIAQAEFTYASIAAVLREAGLAGDAVVRLVEYLTPPAIPKYHEISDLRDRCFPGGYVLTSVVCSALLRPEFLIEVVPTAVFP</sequence>
<gene>
    <name evidence="2" type="ORF">GCM10022419_123600</name>
</gene>
<keyword evidence="3" id="KW-1185">Reference proteome</keyword>
<dbReference type="SUPFAM" id="SSF55298">
    <property type="entry name" value="YjgF-like"/>
    <property type="match status" value="2"/>
</dbReference>
<evidence type="ECO:0000313" key="2">
    <source>
        <dbReference type="EMBL" id="GAA3617438.1"/>
    </source>
</evidence>
<organism evidence="2 3">
    <name type="scientific">Nonomuraea rosea</name>
    <dbReference type="NCBI Taxonomy" id="638574"/>
    <lineage>
        <taxon>Bacteria</taxon>
        <taxon>Bacillati</taxon>
        <taxon>Actinomycetota</taxon>
        <taxon>Actinomycetes</taxon>
        <taxon>Streptosporangiales</taxon>
        <taxon>Streptosporangiaceae</taxon>
        <taxon>Nonomuraea</taxon>
    </lineage>
</organism>
<dbReference type="PANTHER" id="PTHR11803">
    <property type="entry name" value="2-IMINOBUTANOATE/2-IMINOPROPANOATE DEAMINASE RIDA"/>
    <property type="match status" value="1"/>
</dbReference>
<evidence type="ECO:0000313" key="3">
    <source>
        <dbReference type="Proteomes" id="UP001500630"/>
    </source>
</evidence>
<dbReference type="InterPro" id="IPR006175">
    <property type="entry name" value="YjgF/YER057c/UK114"/>
</dbReference>
<dbReference type="EMBL" id="BAABDQ010000056">
    <property type="protein sequence ID" value="GAA3617438.1"/>
    <property type="molecule type" value="Genomic_DNA"/>
</dbReference>
<comment type="similarity">
    <text evidence="1">Belongs to the RutC family.</text>
</comment>
<proteinExistence type="inferred from homology"/>
<reference evidence="3" key="1">
    <citation type="journal article" date="2019" name="Int. J. Syst. Evol. Microbiol.">
        <title>The Global Catalogue of Microorganisms (GCM) 10K type strain sequencing project: providing services to taxonomists for standard genome sequencing and annotation.</title>
        <authorList>
            <consortium name="The Broad Institute Genomics Platform"/>
            <consortium name="The Broad Institute Genome Sequencing Center for Infectious Disease"/>
            <person name="Wu L."/>
            <person name="Ma J."/>
        </authorList>
    </citation>
    <scope>NUCLEOTIDE SEQUENCE [LARGE SCALE GENOMIC DNA]</scope>
    <source>
        <strain evidence="3">JCM 17326</strain>
    </source>
</reference>
<protein>
    <recommendedName>
        <fullName evidence="4">RidA family protein</fullName>
    </recommendedName>
</protein>
<dbReference type="Gene3D" id="3.30.1330.40">
    <property type="entry name" value="RutC-like"/>
    <property type="match status" value="2"/>
</dbReference>
<dbReference type="InterPro" id="IPR035959">
    <property type="entry name" value="RutC-like_sf"/>
</dbReference>
<comment type="caution">
    <text evidence="2">The sequence shown here is derived from an EMBL/GenBank/DDBJ whole genome shotgun (WGS) entry which is preliminary data.</text>
</comment>
<dbReference type="RefSeq" id="WP_345577777.1">
    <property type="nucleotide sequence ID" value="NZ_BAABDQ010000056.1"/>
</dbReference>
<evidence type="ECO:0008006" key="4">
    <source>
        <dbReference type="Google" id="ProtNLM"/>
    </source>
</evidence>
<accession>A0ABP6ZTA9</accession>
<dbReference type="PANTHER" id="PTHR11803:SF58">
    <property type="entry name" value="PROTEIN HMF1-RELATED"/>
    <property type="match status" value="1"/>
</dbReference>
<evidence type="ECO:0000256" key="1">
    <source>
        <dbReference type="ARBA" id="ARBA00010552"/>
    </source>
</evidence>
<dbReference type="Proteomes" id="UP001500630">
    <property type="component" value="Unassembled WGS sequence"/>
</dbReference>
<dbReference type="CDD" id="cd00448">
    <property type="entry name" value="YjgF_YER057c_UK114_family"/>
    <property type="match status" value="1"/>
</dbReference>
<dbReference type="Pfam" id="PF01042">
    <property type="entry name" value="Ribonuc_L-PSP"/>
    <property type="match status" value="1"/>
</dbReference>